<accession>A0A0F9UJI1</accession>
<evidence type="ECO:0000313" key="1">
    <source>
        <dbReference type="EMBL" id="KKN61366.1"/>
    </source>
</evidence>
<proteinExistence type="predicted"/>
<dbReference type="EMBL" id="LAZR01000661">
    <property type="protein sequence ID" value="KKN61366.1"/>
    <property type="molecule type" value="Genomic_DNA"/>
</dbReference>
<gene>
    <name evidence="1" type="ORF">LCGC14_0522980</name>
</gene>
<sequence length="242" mass="25314">MEPTKFRTVSLPAVGSRSDAAVPLVEPRPTFQRVVIVQSTGAPGAFVSASAQELNTSGAIFGLGFQLIVPGPFSSMVLVISPHQTLYGVGTSLVIPTRVSISTSVEVPAVSKEFEDECPSTWFRTISIPTVEAIQIVPGGGIPKRVVIESRPPPLPAPASSIFISDSAEELNIPSPVPGGSFELLRSGSRPPRVIFITAPQQPLYAIHRPAMGPANISVSVSNLHLAALRGPTGIPGPDGEE</sequence>
<comment type="caution">
    <text evidence="1">The sequence shown here is derived from an EMBL/GenBank/DDBJ whole genome shotgun (WGS) entry which is preliminary data.</text>
</comment>
<organism evidence="1">
    <name type="scientific">marine sediment metagenome</name>
    <dbReference type="NCBI Taxonomy" id="412755"/>
    <lineage>
        <taxon>unclassified sequences</taxon>
        <taxon>metagenomes</taxon>
        <taxon>ecological metagenomes</taxon>
    </lineage>
</organism>
<dbReference type="AlphaFoldDB" id="A0A0F9UJI1"/>
<protein>
    <submittedName>
        <fullName evidence="1">Uncharacterized protein</fullName>
    </submittedName>
</protein>
<name>A0A0F9UJI1_9ZZZZ</name>
<reference evidence="1" key="1">
    <citation type="journal article" date="2015" name="Nature">
        <title>Complex archaea that bridge the gap between prokaryotes and eukaryotes.</title>
        <authorList>
            <person name="Spang A."/>
            <person name="Saw J.H."/>
            <person name="Jorgensen S.L."/>
            <person name="Zaremba-Niedzwiedzka K."/>
            <person name="Martijn J."/>
            <person name="Lind A.E."/>
            <person name="van Eijk R."/>
            <person name="Schleper C."/>
            <person name="Guy L."/>
            <person name="Ettema T.J."/>
        </authorList>
    </citation>
    <scope>NUCLEOTIDE SEQUENCE</scope>
</reference>